<dbReference type="EMBL" id="MHCU01000059">
    <property type="protein sequence ID" value="OGY26734.1"/>
    <property type="molecule type" value="Genomic_DNA"/>
</dbReference>
<dbReference type="GO" id="GO:0004222">
    <property type="term" value="F:metalloendopeptidase activity"/>
    <property type="evidence" value="ECO:0007669"/>
    <property type="project" value="TreeGrafter"/>
</dbReference>
<feature type="domain" description="LysM" evidence="2">
    <location>
        <begin position="213"/>
        <end position="259"/>
    </location>
</feature>
<accession>A0A1G1WGG3</accession>
<gene>
    <name evidence="3" type="ORF">A2Z42_01210</name>
</gene>
<dbReference type="InterPro" id="IPR018392">
    <property type="entry name" value="LysM"/>
</dbReference>
<protein>
    <recommendedName>
        <fullName evidence="2">LysM domain-containing protein</fullName>
    </recommendedName>
</protein>
<evidence type="ECO:0000259" key="2">
    <source>
        <dbReference type="PROSITE" id="PS51782"/>
    </source>
</evidence>
<dbReference type="PROSITE" id="PS51782">
    <property type="entry name" value="LYSM"/>
    <property type="match status" value="2"/>
</dbReference>
<dbReference type="AlphaFoldDB" id="A0A1G1WGG3"/>
<sequence>MINSENTQDSSLSFSTTSYTYELDFVQDDFTFRLPWFSRPLRILKTALLMTQTAGVTSLRVSWESLTFLVFYLWFIQRRAVAFVYFLEDLKDTSVKVLMWRRGLLFRPTTHGGVLVLASIAFVVGTLFTNSVAIQDFSRDQVLVAANTTETLIPEGRPRSEVVKYKVQSGDTVSKVASIYQVNVDTIKWANNLSSVDEIKPGDTLAVPPVSGIVHKVKKGETLASLTKKYKADAQTVATYPFNYIDDTLKLRVGQTLFLPGGKPPPPTPLPTAPSGPRNYPIFYAGGSGLFAWPVAGSLNQSPSWWHPAIDIGAPYGAPVKAAMAGIATTAGFNGYGFGNYIVIDHGNGYTSSYAHLATIQTQVGQQVGKGQIIGNVGCTGFCTGPHLHFETRRGGSAVNPLSLLP</sequence>
<feature type="domain" description="LysM" evidence="2">
    <location>
        <begin position="163"/>
        <end position="207"/>
    </location>
</feature>
<reference evidence="3 4" key="1">
    <citation type="journal article" date="2016" name="Nat. Commun.">
        <title>Thousands of microbial genomes shed light on interconnected biogeochemical processes in an aquifer system.</title>
        <authorList>
            <person name="Anantharaman K."/>
            <person name="Brown C.T."/>
            <person name="Hug L.A."/>
            <person name="Sharon I."/>
            <person name="Castelle C.J."/>
            <person name="Probst A.J."/>
            <person name="Thomas B.C."/>
            <person name="Singh A."/>
            <person name="Wilkins M.J."/>
            <person name="Karaoz U."/>
            <person name="Brodie E.L."/>
            <person name="Williams K.H."/>
            <person name="Hubbard S.S."/>
            <person name="Banfield J.F."/>
        </authorList>
    </citation>
    <scope>NUCLEOTIDE SEQUENCE [LARGE SCALE GENOMIC DNA]</scope>
</reference>
<dbReference type="Gene3D" id="3.10.350.10">
    <property type="entry name" value="LysM domain"/>
    <property type="match status" value="2"/>
</dbReference>
<dbReference type="CDD" id="cd12797">
    <property type="entry name" value="M23_peptidase"/>
    <property type="match status" value="1"/>
</dbReference>
<dbReference type="Gene3D" id="2.70.70.10">
    <property type="entry name" value="Glucose Permease (Domain IIA)"/>
    <property type="match status" value="1"/>
</dbReference>
<dbReference type="Pfam" id="PF01551">
    <property type="entry name" value="Peptidase_M23"/>
    <property type="match status" value="1"/>
</dbReference>
<dbReference type="InterPro" id="IPR016047">
    <property type="entry name" value="M23ase_b-sheet_dom"/>
</dbReference>
<feature type="transmembrane region" description="Helical" evidence="1">
    <location>
        <begin position="108"/>
        <end position="128"/>
    </location>
</feature>
<dbReference type="CDD" id="cd00118">
    <property type="entry name" value="LysM"/>
    <property type="match status" value="2"/>
</dbReference>
<keyword evidence="1" id="KW-0472">Membrane</keyword>
<dbReference type="PANTHER" id="PTHR21666:SF270">
    <property type="entry name" value="MUREIN HYDROLASE ACTIVATOR ENVC"/>
    <property type="match status" value="1"/>
</dbReference>
<name>A0A1G1WGG3_9BACT</name>
<keyword evidence="1" id="KW-0812">Transmembrane</keyword>
<dbReference type="Proteomes" id="UP000176645">
    <property type="component" value="Unassembled WGS sequence"/>
</dbReference>
<evidence type="ECO:0000313" key="4">
    <source>
        <dbReference type="Proteomes" id="UP000176645"/>
    </source>
</evidence>
<dbReference type="InterPro" id="IPR036779">
    <property type="entry name" value="LysM_dom_sf"/>
</dbReference>
<evidence type="ECO:0000256" key="1">
    <source>
        <dbReference type="SAM" id="Phobius"/>
    </source>
</evidence>
<evidence type="ECO:0000313" key="3">
    <source>
        <dbReference type="EMBL" id="OGY26734.1"/>
    </source>
</evidence>
<keyword evidence="1" id="KW-1133">Transmembrane helix</keyword>
<dbReference type="SUPFAM" id="SSF51261">
    <property type="entry name" value="Duplicated hybrid motif"/>
    <property type="match status" value="1"/>
</dbReference>
<organism evidence="3 4">
    <name type="scientific">Candidatus Woykebacteria bacterium RBG_19FT_COMBO_43_10</name>
    <dbReference type="NCBI Taxonomy" id="1802598"/>
    <lineage>
        <taxon>Bacteria</taxon>
        <taxon>Candidatus Woykeibacteriota</taxon>
    </lineage>
</organism>
<proteinExistence type="predicted"/>
<dbReference type="SMART" id="SM00257">
    <property type="entry name" value="LysM"/>
    <property type="match status" value="2"/>
</dbReference>
<dbReference type="Pfam" id="PF01476">
    <property type="entry name" value="LysM"/>
    <property type="match status" value="2"/>
</dbReference>
<dbReference type="PANTHER" id="PTHR21666">
    <property type="entry name" value="PEPTIDASE-RELATED"/>
    <property type="match status" value="1"/>
</dbReference>
<dbReference type="InterPro" id="IPR050570">
    <property type="entry name" value="Cell_wall_metabolism_enzyme"/>
</dbReference>
<comment type="caution">
    <text evidence="3">The sequence shown here is derived from an EMBL/GenBank/DDBJ whole genome shotgun (WGS) entry which is preliminary data.</text>
</comment>
<dbReference type="InterPro" id="IPR011055">
    <property type="entry name" value="Dup_hybrid_motif"/>
</dbReference>